<name>A0ABW6RU25_9NOCA</name>
<dbReference type="InterPro" id="IPR051678">
    <property type="entry name" value="AGP_Transferase"/>
</dbReference>
<dbReference type="SUPFAM" id="SSF56112">
    <property type="entry name" value="Protein kinase-like (PK-like)"/>
    <property type="match status" value="1"/>
</dbReference>
<dbReference type="InterPro" id="IPR011009">
    <property type="entry name" value="Kinase-like_dom_sf"/>
</dbReference>
<gene>
    <name evidence="2" type="ORF">ACFYXQ_06950</name>
</gene>
<reference evidence="2 3" key="1">
    <citation type="submission" date="2024-10" db="EMBL/GenBank/DDBJ databases">
        <title>The Natural Products Discovery Center: Release of the First 8490 Sequenced Strains for Exploring Actinobacteria Biosynthetic Diversity.</title>
        <authorList>
            <person name="Kalkreuter E."/>
            <person name="Kautsar S.A."/>
            <person name="Yang D."/>
            <person name="Bader C.D."/>
            <person name="Teijaro C.N."/>
            <person name="Fluegel L."/>
            <person name="Davis C.M."/>
            <person name="Simpson J.R."/>
            <person name="Lauterbach L."/>
            <person name="Steele A.D."/>
            <person name="Gui C."/>
            <person name="Meng S."/>
            <person name="Li G."/>
            <person name="Viehrig K."/>
            <person name="Ye F."/>
            <person name="Su P."/>
            <person name="Kiefer A.F."/>
            <person name="Nichols A."/>
            <person name="Cepeda A.J."/>
            <person name="Yan W."/>
            <person name="Fan B."/>
            <person name="Jiang Y."/>
            <person name="Adhikari A."/>
            <person name="Zheng C.-J."/>
            <person name="Schuster L."/>
            <person name="Cowan T.M."/>
            <person name="Smanski M.J."/>
            <person name="Chevrette M.G."/>
            <person name="De Carvalho L.P.S."/>
            <person name="Shen B."/>
        </authorList>
    </citation>
    <scope>NUCLEOTIDE SEQUENCE [LARGE SCALE GENOMIC DNA]</scope>
    <source>
        <strain evidence="2 3">NPDC002593</strain>
    </source>
</reference>
<evidence type="ECO:0000259" key="1">
    <source>
        <dbReference type="Pfam" id="PF01636"/>
    </source>
</evidence>
<dbReference type="Pfam" id="PF01636">
    <property type="entry name" value="APH"/>
    <property type="match status" value="1"/>
</dbReference>
<evidence type="ECO:0000313" key="3">
    <source>
        <dbReference type="Proteomes" id="UP001601992"/>
    </source>
</evidence>
<dbReference type="RefSeq" id="WP_040825313.1">
    <property type="nucleotide sequence ID" value="NZ_JBIAQY010000002.1"/>
</dbReference>
<protein>
    <submittedName>
        <fullName evidence="2">Phosphotransferase</fullName>
    </submittedName>
</protein>
<feature type="domain" description="Aminoglycoside phosphotransferase" evidence="1">
    <location>
        <begin position="37"/>
        <end position="250"/>
    </location>
</feature>
<comment type="caution">
    <text evidence="2">The sequence shown here is derived from an EMBL/GenBank/DDBJ whole genome shotgun (WGS) entry which is preliminary data.</text>
</comment>
<accession>A0ABW6RU25</accession>
<proteinExistence type="predicted"/>
<dbReference type="EMBL" id="JBIAQY010000002">
    <property type="protein sequence ID" value="MFF3567506.1"/>
    <property type="molecule type" value="Genomic_DNA"/>
</dbReference>
<dbReference type="PANTHER" id="PTHR21310">
    <property type="entry name" value="AMINOGLYCOSIDE PHOSPHOTRANSFERASE-RELATED-RELATED"/>
    <property type="match status" value="1"/>
</dbReference>
<evidence type="ECO:0000313" key="2">
    <source>
        <dbReference type="EMBL" id="MFF3567506.1"/>
    </source>
</evidence>
<dbReference type="InterPro" id="IPR002575">
    <property type="entry name" value="Aminoglycoside_PTrfase"/>
</dbReference>
<organism evidence="2 3">
    <name type="scientific">Nocardia jiangxiensis</name>
    <dbReference type="NCBI Taxonomy" id="282685"/>
    <lineage>
        <taxon>Bacteria</taxon>
        <taxon>Bacillati</taxon>
        <taxon>Actinomycetota</taxon>
        <taxon>Actinomycetes</taxon>
        <taxon>Mycobacteriales</taxon>
        <taxon>Nocardiaceae</taxon>
        <taxon>Nocardia</taxon>
    </lineage>
</organism>
<dbReference type="Proteomes" id="UP001601992">
    <property type="component" value="Unassembled WGS sequence"/>
</dbReference>
<sequence>MTEGPRTAVLPRIARVDPADVTRRAGAAIGREVRELEQRPADGSSLTYTAVTHTGVRLMIKVAPPGLPPNRNRDVLRQARLLDALGEVTGVAVPELFGSDAGTPPHAPPLVVMSHTDGERYEPRHTRPRIRPAAADIWSRAIAAAQMLAALHTPAPGDLGIDEAPITLAAEIERWHRAFTARPLDRAAAQAERECRELLAATIPEPLPPAILHGDWRLGAMQCGGPEIHAVTDWETWHIGDPRLDLAWLRLMSDPAHPFAIAPAAPTLDPLELLAVYEYARGDEVARQDWFDALARYKHAALSALQVDNADRRHRTSGRTGRIRDGIPILLTAALAHLAD</sequence>
<dbReference type="Gene3D" id="3.90.1200.10">
    <property type="match status" value="1"/>
</dbReference>
<dbReference type="PANTHER" id="PTHR21310:SF40">
    <property type="entry name" value="AMINOGLYCOSIDE PHOSPHOTRANSFERASE DOMAIN-CONTAINING PROTEIN-RELATED"/>
    <property type="match status" value="1"/>
</dbReference>
<keyword evidence="3" id="KW-1185">Reference proteome</keyword>